<reference evidence="1 2" key="1">
    <citation type="submission" date="2024-09" db="EMBL/GenBank/DDBJ databases">
        <authorList>
            <person name="Sun Q."/>
            <person name="Mori K."/>
        </authorList>
    </citation>
    <scope>NUCLEOTIDE SEQUENCE [LARGE SCALE GENOMIC DNA]</scope>
    <source>
        <strain evidence="1 2">CCM 7706</strain>
    </source>
</reference>
<protein>
    <submittedName>
        <fullName evidence="1">Uncharacterized protein</fullName>
    </submittedName>
</protein>
<keyword evidence="2" id="KW-1185">Reference proteome</keyword>
<dbReference type="RefSeq" id="WP_379487789.1">
    <property type="nucleotide sequence ID" value="NZ_JBHLWK010000014.1"/>
</dbReference>
<comment type="caution">
    <text evidence="1">The sequence shown here is derived from an EMBL/GenBank/DDBJ whole genome shotgun (WGS) entry which is preliminary data.</text>
</comment>
<name>A0ABV6CWC7_9SPHN</name>
<organism evidence="1 2">
    <name type="scientific">Novosphingobium soli</name>
    <dbReference type="NCBI Taxonomy" id="574956"/>
    <lineage>
        <taxon>Bacteria</taxon>
        <taxon>Pseudomonadati</taxon>
        <taxon>Pseudomonadota</taxon>
        <taxon>Alphaproteobacteria</taxon>
        <taxon>Sphingomonadales</taxon>
        <taxon>Sphingomonadaceae</taxon>
        <taxon>Novosphingobium</taxon>
    </lineage>
</organism>
<dbReference type="EMBL" id="JBHLWK010000014">
    <property type="protein sequence ID" value="MFC0205029.1"/>
    <property type="molecule type" value="Genomic_DNA"/>
</dbReference>
<gene>
    <name evidence="1" type="ORF">ACFFJC_12190</name>
</gene>
<evidence type="ECO:0000313" key="1">
    <source>
        <dbReference type="EMBL" id="MFC0205029.1"/>
    </source>
</evidence>
<sequence length="120" mass="12581">MTQHFTLTLELSAEDLLVLTAFLEHAQDRATGIPARMPRPLRDRLHALAAAYPADPQLEYLALAAAPSVTIADVGEADVTLATGPTGASLPRIIGLLIQLVPSCLAATMLYKPAAAPAVN</sequence>
<proteinExistence type="predicted"/>
<dbReference type="Proteomes" id="UP001589798">
    <property type="component" value="Unassembled WGS sequence"/>
</dbReference>
<evidence type="ECO:0000313" key="2">
    <source>
        <dbReference type="Proteomes" id="UP001589798"/>
    </source>
</evidence>
<accession>A0ABV6CWC7</accession>